<accession>A0ABM7SWG5</accession>
<organism evidence="1 2">
    <name type="scientific">Mycobacterium senriense</name>
    <dbReference type="NCBI Taxonomy" id="2775496"/>
    <lineage>
        <taxon>Bacteria</taxon>
        <taxon>Bacillati</taxon>
        <taxon>Actinomycetota</taxon>
        <taxon>Actinomycetes</taxon>
        <taxon>Mycobacteriales</taxon>
        <taxon>Mycobacteriaceae</taxon>
        <taxon>Mycobacterium</taxon>
        <taxon>Mycobacterium avium complex (MAC)</taxon>
    </lineage>
</organism>
<dbReference type="EMBL" id="AP024828">
    <property type="protein sequence ID" value="BCZ24852.1"/>
    <property type="molecule type" value="Genomic_DNA"/>
</dbReference>
<protein>
    <submittedName>
        <fullName evidence="1">Uncharacterized protein</fullName>
    </submittedName>
</protein>
<gene>
    <name evidence="1" type="ORF">MTY59_47070</name>
</gene>
<keyword evidence="2" id="KW-1185">Reference proteome</keyword>
<evidence type="ECO:0000313" key="1">
    <source>
        <dbReference type="EMBL" id="BCZ24852.1"/>
    </source>
</evidence>
<dbReference type="Proteomes" id="UP000826012">
    <property type="component" value="Chromosome"/>
</dbReference>
<sequence length="64" mass="6456">MIVVLMCWLLLSDSANCGFVDGWLGAAASHGLGCVALLLGGAGARIAAMLLDVALPRGAERGET</sequence>
<proteinExistence type="predicted"/>
<reference evidence="1 2" key="1">
    <citation type="submission" date="2021-07" db="EMBL/GenBank/DDBJ databases">
        <title>Complete genome sequence of nontuberculous Mycobacterium sp. TY59.</title>
        <authorList>
            <person name="Fukushima K."/>
        </authorList>
    </citation>
    <scope>NUCLEOTIDE SEQUENCE [LARGE SCALE GENOMIC DNA]</scope>
    <source>
        <strain evidence="1 2">TY59</strain>
    </source>
</reference>
<name>A0ABM7SWG5_9MYCO</name>
<evidence type="ECO:0000313" key="2">
    <source>
        <dbReference type="Proteomes" id="UP000826012"/>
    </source>
</evidence>